<evidence type="ECO:0000313" key="1">
    <source>
        <dbReference type="EMBL" id="QDU19168.1"/>
    </source>
</evidence>
<proteinExistence type="predicted"/>
<dbReference type="AlphaFoldDB" id="A0A517XNU3"/>
<dbReference type="Proteomes" id="UP000319576">
    <property type="component" value="Chromosome"/>
</dbReference>
<name>A0A517XNU3_9BACT</name>
<dbReference type="KEGG" id="uli:ETAA1_10720"/>
<dbReference type="EMBL" id="CP036273">
    <property type="protein sequence ID" value="QDU19168.1"/>
    <property type="molecule type" value="Genomic_DNA"/>
</dbReference>
<reference evidence="1 2" key="1">
    <citation type="submission" date="2019-02" db="EMBL/GenBank/DDBJ databases">
        <title>Deep-cultivation of Planctomycetes and their phenomic and genomic characterization uncovers novel biology.</title>
        <authorList>
            <person name="Wiegand S."/>
            <person name="Jogler M."/>
            <person name="Boedeker C."/>
            <person name="Pinto D."/>
            <person name="Vollmers J."/>
            <person name="Rivas-Marin E."/>
            <person name="Kohn T."/>
            <person name="Peeters S.H."/>
            <person name="Heuer A."/>
            <person name="Rast P."/>
            <person name="Oberbeckmann S."/>
            <person name="Bunk B."/>
            <person name="Jeske O."/>
            <person name="Meyerdierks A."/>
            <person name="Storesund J.E."/>
            <person name="Kallscheuer N."/>
            <person name="Luecker S."/>
            <person name="Lage O.M."/>
            <person name="Pohl T."/>
            <person name="Merkel B.J."/>
            <person name="Hornburger P."/>
            <person name="Mueller R.-W."/>
            <person name="Bruemmer F."/>
            <person name="Labrenz M."/>
            <person name="Spormann A.M."/>
            <person name="Op den Camp H."/>
            <person name="Overmann J."/>
            <person name="Amann R."/>
            <person name="Jetten M.S.M."/>
            <person name="Mascher T."/>
            <person name="Medema M.H."/>
            <person name="Devos D.P."/>
            <person name="Kaster A.-K."/>
            <person name="Ovreas L."/>
            <person name="Rohde M."/>
            <person name="Galperin M.Y."/>
            <person name="Jogler C."/>
        </authorList>
    </citation>
    <scope>NUCLEOTIDE SEQUENCE [LARGE SCALE GENOMIC DNA]</scope>
    <source>
        <strain evidence="1 2">ETA_A1</strain>
    </source>
</reference>
<evidence type="ECO:0000313" key="2">
    <source>
        <dbReference type="Proteomes" id="UP000319576"/>
    </source>
</evidence>
<protein>
    <submittedName>
        <fullName evidence="1">Uncharacterized protein</fullName>
    </submittedName>
</protein>
<keyword evidence="2" id="KW-1185">Reference proteome</keyword>
<organism evidence="1 2">
    <name type="scientific">Urbifossiella limnaea</name>
    <dbReference type="NCBI Taxonomy" id="2528023"/>
    <lineage>
        <taxon>Bacteria</taxon>
        <taxon>Pseudomonadati</taxon>
        <taxon>Planctomycetota</taxon>
        <taxon>Planctomycetia</taxon>
        <taxon>Gemmatales</taxon>
        <taxon>Gemmataceae</taxon>
        <taxon>Urbifossiella</taxon>
    </lineage>
</organism>
<gene>
    <name evidence="1" type="ORF">ETAA1_10720</name>
</gene>
<sequence>MTRFRPFVESLDSRTLPSAVFATSDEPVGVVVVARETTPAKPPAKPPTTPYIPVVLTDVLVSSYQ</sequence>
<dbReference type="RefSeq" id="WP_145234965.1">
    <property type="nucleotide sequence ID" value="NZ_CP036273.1"/>
</dbReference>
<accession>A0A517XNU3</accession>